<evidence type="ECO:0000313" key="3">
    <source>
        <dbReference type="Proteomes" id="UP000324222"/>
    </source>
</evidence>
<keyword evidence="3" id="KW-1185">Reference proteome</keyword>
<name>A0A5B7H6J1_PORTR</name>
<feature type="region of interest" description="Disordered" evidence="1">
    <location>
        <begin position="1"/>
        <end position="22"/>
    </location>
</feature>
<proteinExistence type="predicted"/>
<accession>A0A5B7H6J1</accession>
<organism evidence="2 3">
    <name type="scientific">Portunus trituberculatus</name>
    <name type="common">Swimming crab</name>
    <name type="synonym">Neptunus trituberculatus</name>
    <dbReference type="NCBI Taxonomy" id="210409"/>
    <lineage>
        <taxon>Eukaryota</taxon>
        <taxon>Metazoa</taxon>
        <taxon>Ecdysozoa</taxon>
        <taxon>Arthropoda</taxon>
        <taxon>Crustacea</taxon>
        <taxon>Multicrustacea</taxon>
        <taxon>Malacostraca</taxon>
        <taxon>Eumalacostraca</taxon>
        <taxon>Eucarida</taxon>
        <taxon>Decapoda</taxon>
        <taxon>Pleocyemata</taxon>
        <taxon>Brachyura</taxon>
        <taxon>Eubrachyura</taxon>
        <taxon>Portunoidea</taxon>
        <taxon>Portunidae</taxon>
        <taxon>Portuninae</taxon>
        <taxon>Portunus</taxon>
    </lineage>
</organism>
<dbReference type="EMBL" id="VSRR010022133">
    <property type="protein sequence ID" value="MPC64464.1"/>
    <property type="molecule type" value="Genomic_DNA"/>
</dbReference>
<comment type="caution">
    <text evidence="2">The sequence shown here is derived from an EMBL/GenBank/DDBJ whole genome shotgun (WGS) entry which is preliminary data.</text>
</comment>
<dbReference type="AlphaFoldDB" id="A0A5B7H6J1"/>
<reference evidence="2 3" key="1">
    <citation type="submission" date="2019-05" db="EMBL/GenBank/DDBJ databases">
        <title>Another draft genome of Portunus trituberculatus and its Hox gene families provides insights of decapod evolution.</title>
        <authorList>
            <person name="Jeong J.-H."/>
            <person name="Song I."/>
            <person name="Kim S."/>
            <person name="Choi T."/>
            <person name="Kim D."/>
            <person name="Ryu S."/>
            <person name="Kim W."/>
        </authorList>
    </citation>
    <scope>NUCLEOTIDE SEQUENCE [LARGE SCALE GENOMIC DNA]</scope>
    <source>
        <tissue evidence="2">Muscle</tissue>
    </source>
</reference>
<feature type="compositionally biased region" description="Polar residues" evidence="1">
    <location>
        <begin position="7"/>
        <end position="20"/>
    </location>
</feature>
<protein>
    <submittedName>
        <fullName evidence="2">Uncharacterized protein</fullName>
    </submittedName>
</protein>
<gene>
    <name evidence="2" type="ORF">E2C01_058581</name>
</gene>
<evidence type="ECO:0000256" key="1">
    <source>
        <dbReference type="SAM" id="MobiDB-lite"/>
    </source>
</evidence>
<dbReference type="Proteomes" id="UP000324222">
    <property type="component" value="Unassembled WGS sequence"/>
</dbReference>
<sequence length="76" mass="8446">MCGAGNIKQSRVTGSSNCSETRAERDLQELSIVVMSFDLCVEEPLNYILTTMDSSQGAHVGRREREIDKVVNILEN</sequence>
<evidence type="ECO:0000313" key="2">
    <source>
        <dbReference type="EMBL" id="MPC64464.1"/>
    </source>
</evidence>